<evidence type="ECO:0000313" key="2">
    <source>
        <dbReference type="EMBL" id="EAZ44598.1"/>
    </source>
</evidence>
<sequence length="124" mass="14101">MEASSIARVAQSLKQIAQNRPAIKLLDSESLPKLDAPAAPFQRLGKPLKHPVSPSSDEHEKKRPRNKTKRPLPGKKWRKANSIKESSLDGKSRYNFRYGQPPISYTQFNKCTFVFTKHMGLRKS</sequence>
<dbReference type="AlphaFoldDB" id="A3BYF9"/>
<feature type="compositionally biased region" description="Basic residues" evidence="1">
    <location>
        <begin position="62"/>
        <end position="81"/>
    </location>
</feature>
<gene>
    <name evidence="2" type="ORF">OsJ_29223</name>
</gene>
<organism evidence="2">
    <name type="scientific">Oryza sativa subsp. japonica</name>
    <name type="common">Rice</name>
    <dbReference type="NCBI Taxonomy" id="39947"/>
    <lineage>
        <taxon>Eukaryota</taxon>
        <taxon>Viridiplantae</taxon>
        <taxon>Streptophyta</taxon>
        <taxon>Embryophyta</taxon>
        <taxon>Tracheophyta</taxon>
        <taxon>Spermatophyta</taxon>
        <taxon>Magnoliopsida</taxon>
        <taxon>Liliopsida</taxon>
        <taxon>Poales</taxon>
        <taxon>Poaceae</taxon>
        <taxon>BOP clade</taxon>
        <taxon>Oryzoideae</taxon>
        <taxon>Oryzeae</taxon>
        <taxon>Oryzinae</taxon>
        <taxon>Oryza</taxon>
        <taxon>Oryza sativa</taxon>
    </lineage>
</organism>
<evidence type="ECO:0000256" key="1">
    <source>
        <dbReference type="SAM" id="MobiDB-lite"/>
    </source>
</evidence>
<name>A3BYF9_ORYSJ</name>
<dbReference type="Proteomes" id="UP000007752">
    <property type="component" value="Chromosome 9"/>
</dbReference>
<dbReference type="EMBL" id="CM000146">
    <property type="protein sequence ID" value="EAZ44598.1"/>
    <property type="molecule type" value="Genomic_DNA"/>
</dbReference>
<feature type="region of interest" description="Disordered" evidence="1">
    <location>
        <begin position="36"/>
        <end position="94"/>
    </location>
</feature>
<reference evidence="2" key="1">
    <citation type="journal article" date="2005" name="PLoS Biol.">
        <title>The genomes of Oryza sativa: a history of duplications.</title>
        <authorList>
            <person name="Yu J."/>
            <person name="Wang J."/>
            <person name="Lin W."/>
            <person name="Li S."/>
            <person name="Li H."/>
            <person name="Zhou J."/>
            <person name="Ni P."/>
            <person name="Dong W."/>
            <person name="Hu S."/>
            <person name="Zeng C."/>
            <person name="Zhang J."/>
            <person name="Zhang Y."/>
            <person name="Li R."/>
            <person name="Xu Z."/>
            <person name="Li S."/>
            <person name="Li X."/>
            <person name="Zheng H."/>
            <person name="Cong L."/>
            <person name="Lin L."/>
            <person name="Yin J."/>
            <person name="Geng J."/>
            <person name="Li G."/>
            <person name="Shi J."/>
            <person name="Liu J."/>
            <person name="Lv H."/>
            <person name="Li J."/>
            <person name="Wang J."/>
            <person name="Deng Y."/>
            <person name="Ran L."/>
            <person name="Shi X."/>
            <person name="Wang X."/>
            <person name="Wu Q."/>
            <person name="Li C."/>
            <person name="Ren X."/>
            <person name="Wang J."/>
            <person name="Wang X."/>
            <person name="Li D."/>
            <person name="Liu D."/>
            <person name="Zhang X."/>
            <person name="Ji Z."/>
            <person name="Zhao W."/>
            <person name="Sun Y."/>
            <person name="Zhang Z."/>
            <person name="Bao J."/>
            <person name="Han Y."/>
            <person name="Dong L."/>
            <person name="Ji J."/>
            <person name="Chen P."/>
            <person name="Wu S."/>
            <person name="Liu J."/>
            <person name="Xiao Y."/>
            <person name="Bu D."/>
            <person name="Tan J."/>
            <person name="Yang L."/>
            <person name="Ye C."/>
            <person name="Zhang J."/>
            <person name="Xu J."/>
            <person name="Zhou Y."/>
            <person name="Yu Y."/>
            <person name="Zhang B."/>
            <person name="Zhuang S."/>
            <person name="Wei H."/>
            <person name="Liu B."/>
            <person name="Lei M."/>
            <person name="Yu H."/>
            <person name="Li Y."/>
            <person name="Xu H."/>
            <person name="Wei S."/>
            <person name="He X."/>
            <person name="Fang L."/>
            <person name="Zhang Z."/>
            <person name="Zhang Y."/>
            <person name="Huang X."/>
            <person name="Su Z."/>
            <person name="Tong W."/>
            <person name="Li J."/>
            <person name="Tong Z."/>
            <person name="Li S."/>
            <person name="Ye J."/>
            <person name="Wang L."/>
            <person name="Fang L."/>
            <person name="Lei T."/>
            <person name="Chen C."/>
            <person name="Chen H."/>
            <person name="Xu Z."/>
            <person name="Li H."/>
            <person name="Huang H."/>
            <person name="Zhang F."/>
            <person name="Xu H."/>
            <person name="Li N."/>
            <person name="Zhao C."/>
            <person name="Li S."/>
            <person name="Dong L."/>
            <person name="Huang Y."/>
            <person name="Li L."/>
            <person name="Xi Y."/>
            <person name="Qi Q."/>
            <person name="Li W."/>
            <person name="Zhang B."/>
            <person name="Hu W."/>
            <person name="Zhang Y."/>
            <person name="Tian X."/>
            <person name="Jiao Y."/>
            <person name="Liang X."/>
            <person name="Jin J."/>
            <person name="Gao L."/>
            <person name="Zheng W."/>
            <person name="Hao B."/>
            <person name="Liu S."/>
            <person name="Wang W."/>
            <person name="Yuan L."/>
            <person name="Cao M."/>
            <person name="McDermott J."/>
            <person name="Samudrala R."/>
            <person name="Wang J."/>
            <person name="Wong G.K."/>
            <person name="Yang H."/>
        </authorList>
    </citation>
    <scope>NUCLEOTIDE SEQUENCE [LARGE SCALE GENOMIC DNA]</scope>
</reference>
<reference evidence="2" key="2">
    <citation type="submission" date="2008-12" db="EMBL/GenBank/DDBJ databases">
        <title>Improved gene annotation of the rice (Oryza sativa) genomes.</title>
        <authorList>
            <person name="Wang J."/>
            <person name="Li R."/>
            <person name="Fan W."/>
            <person name="Huang Q."/>
            <person name="Zhang J."/>
            <person name="Zhou Y."/>
            <person name="Hu Y."/>
            <person name="Zi S."/>
            <person name="Li J."/>
            <person name="Ni P."/>
            <person name="Zheng H."/>
            <person name="Zhang Y."/>
            <person name="Zhao M."/>
            <person name="Hao Q."/>
            <person name="McDermott J."/>
            <person name="Samudrala R."/>
            <person name="Kristiansen K."/>
            <person name="Wong G.K.-S."/>
        </authorList>
    </citation>
    <scope>NUCLEOTIDE SEQUENCE</scope>
</reference>
<proteinExistence type="predicted"/>
<protein>
    <submittedName>
        <fullName evidence="2">Uncharacterized protein</fullName>
    </submittedName>
</protein>
<accession>A3BYF9</accession>